<evidence type="ECO:0000313" key="4">
    <source>
        <dbReference type="Proteomes" id="UP000243876"/>
    </source>
</evidence>
<dbReference type="GO" id="GO:1990380">
    <property type="term" value="F:K48-linked deubiquitinase activity"/>
    <property type="evidence" value="ECO:0007669"/>
    <property type="project" value="InterPro"/>
</dbReference>
<feature type="compositionally biased region" description="Acidic residues" evidence="1">
    <location>
        <begin position="419"/>
        <end position="429"/>
    </location>
</feature>
<feature type="compositionally biased region" description="Low complexity" evidence="1">
    <location>
        <begin position="445"/>
        <end position="455"/>
    </location>
</feature>
<dbReference type="GO" id="GO:0004843">
    <property type="term" value="F:cysteine-type deubiquitinase activity"/>
    <property type="evidence" value="ECO:0007669"/>
    <property type="project" value="InterPro"/>
</dbReference>
<accession>A0A0D6EQG4</accession>
<organism evidence="3 4">
    <name type="scientific">Sporidiobolus salmonicolor</name>
    <name type="common">Yeast-like fungus</name>
    <name type="synonym">Sporobolomyces salmonicolor</name>
    <dbReference type="NCBI Taxonomy" id="5005"/>
    <lineage>
        <taxon>Eukaryota</taxon>
        <taxon>Fungi</taxon>
        <taxon>Dikarya</taxon>
        <taxon>Basidiomycota</taxon>
        <taxon>Pucciniomycotina</taxon>
        <taxon>Microbotryomycetes</taxon>
        <taxon>Sporidiobolales</taxon>
        <taxon>Sporidiobolaceae</taxon>
        <taxon>Sporobolomyces</taxon>
    </lineage>
</organism>
<feature type="region of interest" description="Disordered" evidence="1">
    <location>
        <begin position="407"/>
        <end position="494"/>
    </location>
</feature>
<evidence type="ECO:0000313" key="3">
    <source>
        <dbReference type="EMBL" id="CEQ42194.1"/>
    </source>
</evidence>
<dbReference type="AlphaFoldDB" id="A0A0D6EQG4"/>
<feature type="compositionally biased region" description="Low complexity" evidence="1">
    <location>
        <begin position="466"/>
        <end position="475"/>
    </location>
</feature>
<proteinExistence type="predicted"/>
<feature type="domain" description="MINDY deubiquitinase" evidence="2">
    <location>
        <begin position="91"/>
        <end position="382"/>
    </location>
</feature>
<dbReference type="GO" id="GO:0005829">
    <property type="term" value="C:cytosol"/>
    <property type="evidence" value="ECO:0007669"/>
    <property type="project" value="TreeGrafter"/>
</dbReference>
<dbReference type="GO" id="GO:0071108">
    <property type="term" value="P:protein K48-linked deubiquitination"/>
    <property type="evidence" value="ECO:0007669"/>
    <property type="project" value="TreeGrafter"/>
</dbReference>
<dbReference type="PANTHER" id="PTHR18063">
    <property type="entry name" value="NF-E2 INDUCIBLE PROTEIN"/>
    <property type="match status" value="1"/>
</dbReference>
<keyword evidence="4" id="KW-1185">Reference proteome</keyword>
<protein>
    <submittedName>
        <fullName evidence="3">SPOSA6832_03975-mRNA-1:cds</fullName>
    </submittedName>
</protein>
<gene>
    <name evidence="3" type="primary">SPOSA6832_03975</name>
</gene>
<dbReference type="InterPro" id="IPR033979">
    <property type="entry name" value="MINDY_domain"/>
</dbReference>
<evidence type="ECO:0000259" key="2">
    <source>
        <dbReference type="Pfam" id="PF04424"/>
    </source>
</evidence>
<reference evidence="4" key="1">
    <citation type="submission" date="2015-02" db="EMBL/GenBank/DDBJ databases">
        <authorList>
            <person name="Gon?alves P."/>
        </authorList>
    </citation>
    <scope>NUCLEOTIDE SEQUENCE [LARGE SCALE GENOMIC DNA]</scope>
</reference>
<dbReference type="PANTHER" id="PTHR18063:SF6">
    <property type="entry name" value="UBIQUITIN CARBOXYL-TERMINAL HYDROLASE"/>
    <property type="match status" value="1"/>
</dbReference>
<sequence length="494" mass="53160">MNQCPPSEPVPASGSPFPAGHPAPASPLTGAISSTKSSPSTALPHHAEPLEEEWLLKSIAWPPLPPPPSNSHPDSYDAGQSSKGFETDERLRVKIIQQNRNGPCSLIALCNILILRNDIHIAPGRDRVTYSFLSNLLADYFLRVTTTTPSSEAPPSPTSPTTTQLSLEAALSILPSTQSGLNLNPQFSRINGFVSTPSSGAGELALFSLAKIPLLHGWLADPADQETYEALREAGDYDRALEMVVEGSEIAGGRLELREDEMSDEELMKEAERRSSWTPLQEQKVRKAHLINTFLNSTSTQLTYPGLFTLSSTPSLLPPSGLAALFRNSHLSVLYRRPSSPSSTFNTAASHGGPELFTLVTDSSFAGEEEVVWESLEDTDGSGSDLALAHRLQAEENDRAAYAYERERERHRHAQAQQELDDDSDDASSLDDAPRGARAPPPTPYASRTTTTTAKAEAREEGQGGKAASGAATGARRTSKGGKPKAEKDKCVVM</sequence>
<name>A0A0D6EQG4_SPOSA</name>
<dbReference type="Proteomes" id="UP000243876">
    <property type="component" value="Unassembled WGS sequence"/>
</dbReference>
<dbReference type="Pfam" id="PF04424">
    <property type="entry name" value="MINDY_DUB"/>
    <property type="match status" value="1"/>
</dbReference>
<feature type="region of interest" description="Disordered" evidence="1">
    <location>
        <begin position="61"/>
        <end position="84"/>
    </location>
</feature>
<feature type="compositionally biased region" description="Polar residues" evidence="1">
    <location>
        <begin position="31"/>
        <end position="41"/>
    </location>
</feature>
<dbReference type="GO" id="GO:0016807">
    <property type="term" value="F:cysteine-type carboxypeptidase activity"/>
    <property type="evidence" value="ECO:0007669"/>
    <property type="project" value="TreeGrafter"/>
</dbReference>
<dbReference type="GO" id="GO:0071944">
    <property type="term" value="C:cell periphery"/>
    <property type="evidence" value="ECO:0007669"/>
    <property type="project" value="TreeGrafter"/>
</dbReference>
<dbReference type="EMBL" id="CENE01000022">
    <property type="protein sequence ID" value="CEQ42194.1"/>
    <property type="molecule type" value="Genomic_DNA"/>
</dbReference>
<evidence type="ECO:0000256" key="1">
    <source>
        <dbReference type="SAM" id="MobiDB-lite"/>
    </source>
</evidence>
<dbReference type="OrthoDB" id="10261212at2759"/>
<feature type="compositionally biased region" description="Basic and acidic residues" evidence="1">
    <location>
        <begin position="484"/>
        <end position="494"/>
    </location>
</feature>
<feature type="region of interest" description="Disordered" evidence="1">
    <location>
        <begin position="1"/>
        <end position="47"/>
    </location>
</feature>
<dbReference type="InterPro" id="IPR007518">
    <property type="entry name" value="MINDY"/>
</dbReference>